<dbReference type="InterPro" id="IPR051114">
    <property type="entry name" value="Mito_RNA_Proc_CCM1"/>
</dbReference>
<keyword evidence="2" id="KW-0677">Repeat</keyword>
<comment type="caution">
    <text evidence="4">The sequence shown here is derived from an EMBL/GenBank/DDBJ whole genome shotgun (WGS) entry which is preliminary data.</text>
</comment>
<dbReference type="Pfam" id="PF13041">
    <property type="entry name" value="PPR_2"/>
    <property type="match status" value="1"/>
</dbReference>
<evidence type="ECO:0000313" key="4">
    <source>
        <dbReference type="EMBL" id="GAV56517.1"/>
    </source>
</evidence>
<dbReference type="GO" id="GO:0007005">
    <property type="term" value="P:mitochondrion organization"/>
    <property type="evidence" value="ECO:0007669"/>
    <property type="project" value="TreeGrafter"/>
</dbReference>
<organism evidence="4 5">
    <name type="scientific">Cephalotus follicularis</name>
    <name type="common">Albany pitcher plant</name>
    <dbReference type="NCBI Taxonomy" id="3775"/>
    <lineage>
        <taxon>Eukaryota</taxon>
        <taxon>Viridiplantae</taxon>
        <taxon>Streptophyta</taxon>
        <taxon>Embryophyta</taxon>
        <taxon>Tracheophyta</taxon>
        <taxon>Spermatophyta</taxon>
        <taxon>Magnoliopsida</taxon>
        <taxon>eudicotyledons</taxon>
        <taxon>Gunneridae</taxon>
        <taxon>Pentapetalae</taxon>
        <taxon>rosids</taxon>
        <taxon>fabids</taxon>
        <taxon>Oxalidales</taxon>
        <taxon>Cephalotaceae</taxon>
        <taxon>Cephalotus</taxon>
    </lineage>
</organism>
<evidence type="ECO:0000256" key="1">
    <source>
        <dbReference type="ARBA" id="ARBA00007626"/>
    </source>
</evidence>
<protein>
    <submittedName>
        <fullName evidence="4">PPR_1 domain-containing protein/PPR_2 domain-containing protein</fullName>
    </submittedName>
</protein>
<dbReference type="NCBIfam" id="TIGR00756">
    <property type="entry name" value="PPR"/>
    <property type="match status" value="2"/>
</dbReference>
<dbReference type="InterPro" id="IPR002885">
    <property type="entry name" value="PPR_rpt"/>
</dbReference>
<keyword evidence="5" id="KW-1185">Reference proteome</keyword>
<dbReference type="Gene3D" id="1.25.40.10">
    <property type="entry name" value="Tetratricopeptide repeat domain"/>
    <property type="match status" value="1"/>
</dbReference>
<dbReference type="InterPro" id="IPR011990">
    <property type="entry name" value="TPR-like_helical_dom_sf"/>
</dbReference>
<feature type="repeat" description="PPR" evidence="3">
    <location>
        <begin position="44"/>
        <end position="78"/>
    </location>
</feature>
<name>A0A1Q3AL82_CEPFO</name>
<dbReference type="AlphaFoldDB" id="A0A1Q3AL82"/>
<dbReference type="Pfam" id="PF12854">
    <property type="entry name" value="PPR_1"/>
    <property type="match status" value="1"/>
</dbReference>
<dbReference type="GO" id="GO:0003729">
    <property type="term" value="F:mRNA binding"/>
    <property type="evidence" value="ECO:0007669"/>
    <property type="project" value="TreeGrafter"/>
</dbReference>
<dbReference type="PROSITE" id="PS51375">
    <property type="entry name" value="PPR"/>
    <property type="match status" value="2"/>
</dbReference>
<dbReference type="PANTHER" id="PTHR47934">
    <property type="entry name" value="PENTATRICOPEPTIDE REPEAT-CONTAINING PROTEIN PET309, MITOCHONDRIAL"/>
    <property type="match status" value="1"/>
</dbReference>
<dbReference type="GO" id="GO:0005739">
    <property type="term" value="C:mitochondrion"/>
    <property type="evidence" value="ECO:0007669"/>
    <property type="project" value="TreeGrafter"/>
</dbReference>
<evidence type="ECO:0000256" key="2">
    <source>
        <dbReference type="ARBA" id="ARBA00022737"/>
    </source>
</evidence>
<dbReference type="GO" id="GO:0006396">
    <property type="term" value="P:RNA processing"/>
    <property type="evidence" value="ECO:0007669"/>
    <property type="project" value="TreeGrafter"/>
</dbReference>
<dbReference type="OrthoDB" id="42736at2759"/>
<dbReference type="EMBL" id="BDDD01000002">
    <property type="protein sequence ID" value="GAV56517.1"/>
    <property type="molecule type" value="Genomic_DNA"/>
</dbReference>
<reference evidence="5" key="1">
    <citation type="submission" date="2016-04" db="EMBL/GenBank/DDBJ databases">
        <title>Cephalotus genome sequencing.</title>
        <authorList>
            <person name="Fukushima K."/>
            <person name="Hasebe M."/>
            <person name="Fang X."/>
        </authorList>
    </citation>
    <scope>NUCLEOTIDE SEQUENCE [LARGE SCALE GENOMIC DNA]</scope>
    <source>
        <strain evidence="5">cv. St1</strain>
    </source>
</reference>
<feature type="repeat" description="PPR" evidence="3">
    <location>
        <begin position="79"/>
        <end position="113"/>
    </location>
</feature>
<dbReference type="PANTHER" id="PTHR47934:SF8">
    <property type="entry name" value="PENTACOTRIPEPTIDE-REPEAT REGION OF PRORP DOMAIN-CONTAINING PROTEIN"/>
    <property type="match status" value="1"/>
</dbReference>
<evidence type="ECO:0000256" key="3">
    <source>
        <dbReference type="PROSITE-ProRule" id="PRU00708"/>
    </source>
</evidence>
<dbReference type="Proteomes" id="UP000187406">
    <property type="component" value="Unassembled WGS sequence"/>
</dbReference>
<gene>
    <name evidence="4" type="ORF">CFOL_v3_00059</name>
</gene>
<proteinExistence type="inferred from homology"/>
<comment type="similarity">
    <text evidence="1">Belongs to the PPR family. P subfamily.</text>
</comment>
<dbReference type="STRING" id="3775.A0A1Q3AL82"/>
<accession>A0A1Q3AL82</accession>
<sequence>MLLSNVRPNDGLMTTLVCGLRKDGKHSDSIELWFKLLEKGFAANAVTSNALIHGLCEAGNMQEAIRLLKEMLGICLVLDKITYNTLVLVFCKERKTEEVIKFRDEMIKRGIKPDTSFCLQCISKFTTWHQ</sequence>
<evidence type="ECO:0000313" key="5">
    <source>
        <dbReference type="Proteomes" id="UP000187406"/>
    </source>
</evidence>
<dbReference type="InParanoid" id="A0A1Q3AL82"/>